<reference evidence="1 2" key="1">
    <citation type="submission" date="2019-06" db="EMBL/GenBank/DDBJ databases">
        <title>Genomic Encyclopedia of Type Strains, Phase IV (KMG-V): Genome sequencing to study the core and pangenomes of soil and plant-associated prokaryotes.</title>
        <authorList>
            <person name="Whitman W."/>
        </authorList>
    </citation>
    <scope>NUCLEOTIDE SEQUENCE [LARGE SCALE GENOMIC DNA]</scope>
    <source>
        <strain evidence="1 2">BR 10355</strain>
    </source>
</reference>
<sequence>MPLTCGDVLIEGIDSAVLPSSRAAAASKATLKISNLISSNNTTLDGLSAQLSSTNSISFRPTQIEIAEILTDVMRQVVI</sequence>
<dbReference type="Proteomes" id="UP000321304">
    <property type="component" value="Unassembled WGS sequence"/>
</dbReference>
<accession>A0A560KVH6</accession>
<evidence type="ECO:0000313" key="2">
    <source>
        <dbReference type="Proteomes" id="UP000321304"/>
    </source>
</evidence>
<proteinExistence type="predicted"/>
<keyword evidence="2" id="KW-1185">Reference proteome</keyword>
<dbReference type="AlphaFoldDB" id="A0A560KVH6"/>
<dbReference type="EMBL" id="VITY01000022">
    <property type="protein sequence ID" value="TWB87256.1"/>
    <property type="molecule type" value="Genomic_DNA"/>
</dbReference>
<organism evidence="1 2">
    <name type="scientific">Bradyrhizobium macuxiense</name>
    <dbReference type="NCBI Taxonomy" id="1755647"/>
    <lineage>
        <taxon>Bacteria</taxon>
        <taxon>Pseudomonadati</taxon>
        <taxon>Pseudomonadota</taxon>
        <taxon>Alphaproteobacteria</taxon>
        <taxon>Hyphomicrobiales</taxon>
        <taxon>Nitrobacteraceae</taxon>
        <taxon>Bradyrhizobium</taxon>
    </lineage>
</organism>
<gene>
    <name evidence="1" type="ORF">FBZ93_12237</name>
</gene>
<evidence type="ECO:0000313" key="1">
    <source>
        <dbReference type="EMBL" id="TWB87256.1"/>
    </source>
</evidence>
<name>A0A560KVH6_9BRAD</name>
<protein>
    <submittedName>
        <fullName evidence="1">Uncharacterized protein</fullName>
    </submittedName>
</protein>
<comment type="caution">
    <text evidence="1">The sequence shown here is derived from an EMBL/GenBank/DDBJ whole genome shotgun (WGS) entry which is preliminary data.</text>
</comment>